<keyword evidence="2" id="KW-1185">Reference proteome</keyword>
<evidence type="ECO:0000313" key="2">
    <source>
        <dbReference type="Proteomes" id="UP001595993"/>
    </source>
</evidence>
<reference evidence="2" key="1">
    <citation type="journal article" date="2019" name="Int. J. Syst. Evol. Microbiol.">
        <title>The Global Catalogue of Microorganisms (GCM) 10K type strain sequencing project: providing services to taxonomists for standard genome sequencing and annotation.</title>
        <authorList>
            <consortium name="The Broad Institute Genomics Platform"/>
            <consortium name="The Broad Institute Genome Sequencing Center for Infectious Disease"/>
            <person name="Wu L."/>
            <person name="Ma J."/>
        </authorList>
    </citation>
    <scope>NUCLEOTIDE SEQUENCE [LARGE SCALE GENOMIC DNA]</scope>
    <source>
        <strain evidence="2">CGMCC 4.7139</strain>
    </source>
</reference>
<organism evidence="1 2">
    <name type="scientific">Streptomyces maoxianensis</name>
    <dbReference type="NCBI Taxonomy" id="1459942"/>
    <lineage>
        <taxon>Bacteria</taxon>
        <taxon>Bacillati</taxon>
        <taxon>Actinomycetota</taxon>
        <taxon>Actinomycetes</taxon>
        <taxon>Kitasatosporales</taxon>
        <taxon>Streptomycetaceae</taxon>
        <taxon>Streptomyces</taxon>
    </lineage>
</organism>
<dbReference type="RefSeq" id="WP_381196932.1">
    <property type="nucleotide sequence ID" value="NZ_JBHSFE010000014.1"/>
</dbReference>
<proteinExistence type="predicted"/>
<evidence type="ECO:0008006" key="3">
    <source>
        <dbReference type="Google" id="ProtNLM"/>
    </source>
</evidence>
<evidence type="ECO:0000313" key="1">
    <source>
        <dbReference type="EMBL" id="MFC4609761.1"/>
    </source>
</evidence>
<comment type="caution">
    <text evidence="1">The sequence shown here is derived from an EMBL/GenBank/DDBJ whole genome shotgun (WGS) entry which is preliminary data.</text>
</comment>
<dbReference type="Proteomes" id="UP001595993">
    <property type="component" value="Unassembled WGS sequence"/>
</dbReference>
<sequence length="77" mass="8618">MPALMHGGKPYETPHAAWAALLRTQGPKGKAALKEYREELWAQRQLATAPRKTVLQQQMLRRTKGELVKLAQVAKGL</sequence>
<accession>A0ABV9G631</accession>
<protein>
    <recommendedName>
        <fullName evidence="3">Transposase</fullName>
    </recommendedName>
</protein>
<dbReference type="EMBL" id="JBHSFE010000014">
    <property type="protein sequence ID" value="MFC4609761.1"/>
    <property type="molecule type" value="Genomic_DNA"/>
</dbReference>
<name>A0ABV9G631_9ACTN</name>
<gene>
    <name evidence="1" type="ORF">ACFO9E_18350</name>
</gene>